<evidence type="ECO:0000313" key="2">
    <source>
        <dbReference type="EMBL" id="CAF1519547.1"/>
    </source>
</evidence>
<dbReference type="PANTHER" id="PTHR40094">
    <property type="entry name" value="ALPHA-2-MACROGLOBULIN HOMOLOG"/>
    <property type="match status" value="1"/>
</dbReference>
<evidence type="ECO:0000259" key="1">
    <source>
        <dbReference type="Pfam" id="PF17973"/>
    </source>
</evidence>
<dbReference type="Proteomes" id="UP000663836">
    <property type="component" value="Unassembled WGS sequence"/>
</dbReference>
<dbReference type="EMBL" id="CAJOBD010016152">
    <property type="protein sequence ID" value="CAF4213748.1"/>
    <property type="molecule type" value="Genomic_DNA"/>
</dbReference>
<dbReference type="PANTHER" id="PTHR40094:SF1">
    <property type="entry name" value="UBIQUITIN DOMAIN-CONTAINING PROTEIN"/>
    <property type="match status" value="1"/>
</dbReference>
<proteinExistence type="predicted"/>
<dbReference type="Pfam" id="PF17973">
    <property type="entry name" value="bMG10"/>
    <property type="match status" value="1"/>
</dbReference>
<dbReference type="InterPro" id="IPR051802">
    <property type="entry name" value="YfhM-like"/>
</dbReference>
<dbReference type="GO" id="GO:0004866">
    <property type="term" value="F:endopeptidase inhibitor activity"/>
    <property type="evidence" value="ECO:0007669"/>
    <property type="project" value="TreeGrafter"/>
</dbReference>
<sequence length="123" mass="14366">MITTQRRYHVALVDYLPAGCEALNTKLKGTLADDSNLTVTRSKRKDNYHECRPYSIFSWTDHENLRNERAEAFRSSLWPGVYEWSYVMRATCAGTFIIPPARAEEMYSPENFGRYKTEKVFID</sequence>
<feature type="domain" description="Bacterial alpha-2-macroglobulin MG10" evidence="1">
    <location>
        <begin position="2"/>
        <end position="110"/>
    </location>
</feature>
<accession>A0A820CX47</accession>
<dbReference type="AlphaFoldDB" id="A0A820CX47"/>
<evidence type="ECO:0000313" key="4">
    <source>
        <dbReference type="Proteomes" id="UP000663836"/>
    </source>
</evidence>
<organism evidence="3 4">
    <name type="scientific">Rotaria sordida</name>
    <dbReference type="NCBI Taxonomy" id="392033"/>
    <lineage>
        <taxon>Eukaryota</taxon>
        <taxon>Metazoa</taxon>
        <taxon>Spiralia</taxon>
        <taxon>Gnathifera</taxon>
        <taxon>Rotifera</taxon>
        <taxon>Eurotatoria</taxon>
        <taxon>Bdelloidea</taxon>
        <taxon>Philodinida</taxon>
        <taxon>Philodinidae</taxon>
        <taxon>Rotaria</taxon>
    </lineage>
</organism>
<comment type="caution">
    <text evidence="3">The sequence shown here is derived from an EMBL/GenBank/DDBJ whole genome shotgun (WGS) entry which is preliminary data.</text>
</comment>
<dbReference type="InterPro" id="IPR041246">
    <property type="entry name" value="Bact_MG10"/>
</dbReference>
<gene>
    <name evidence="3" type="ORF">JBS370_LOCUS37120</name>
    <name evidence="2" type="ORF">ZHD862_LOCUS38310</name>
</gene>
<name>A0A820CX47_9BILA</name>
<protein>
    <recommendedName>
        <fullName evidence="1">Bacterial alpha-2-macroglobulin MG10 domain-containing protein</fullName>
    </recommendedName>
</protein>
<dbReference type="EMBL" id="CAJNOT010008604">
    <property type="protein sequence ID" value="CAF1519547.1"/>
    <property type="molecule type" value="Genomic_DNA"/>
</dbReference>
<evidence type="ECO:0000313" key="3">
    <source>
        <dbReference type="EMBL" id="CAF4213748.1"/>
    </source>
</evidence>
<dbReference type="Proteomes" id="UP000663864">
    <property type="component" value="Unassembled WGS sequence"/>
</dbReference>
<reference evidence="3" key="1">
    <citation type="submission" date="2021-02" db="EMBL/GenBank/DDBJ databases">
        <authorList>
            <person name="Nowell W R."/>
        </authorList>
    </citation>
    <scope>NUCLEOTIDE SEQUENCE</scope>
</reference>